<dbReference type="InterPro" id="IPR001034">
    <property type="entry name" value="DeoR_HTH"/>
</dbReference>
<accession>A0ABP6TH91</accession>
<dbReference type="PROSITE" id="PS52050">
    <property type="entry name" value="WYL"/>
    <property type="match status" value="1"/>
</dbReference>
<gene>
    <name evidence="4" type="ORF">GCM10019016_016870</name>
</gene>
<reference evidence="5" key="1">
    <citation type="journal article" date="2019" name="Int. J. Syst. Evol. Microbiol.">
        <title>The Global Catalogue of Microorganisms (GCM) 10K type strain sequencing project: providing services to taxonomists for standard genome sequencing and annotation.</title>
        <authorList>
            <consortium name="The Broad Institute Genomics Platform"/>
            <consortium name="The Broad Institute Genome Sequencing Center for Infectious Disease"/>
            <person name="Wu L."/>
            <person name="Ma J."/>
        </authorList>
    </citation>
    <scope>NUCLEOTIDE SEQUENCE [LARGE SCALE GENOMIC DNA]</scope>
    <source>
        <strain evidence="5">JCM 4816</strain>
    </source>
</reference>
<comment type="caution">
    <text evidence="4">The sequence shown here is derived from an EMBL/GenBank/DDBJ whole genome shotgun (WGS) entry which is preliminary data.</text>
</comment>
<dbReference type="PANTHER" id="PTHR34580:SF1">
    <property type="entry name" value="PROTEIN PAFC"/>
    <property type="match status" value="1"/>
</dbReference>
<dbReference type="InterPro" id="IPR051534">
    <property type="entry name" value="CBASS_pafABC_assoc_protein"/>
</dbReference>
<keyword evidence="1" id="KW-0805">Transcription regulation</keyword>
<evidence type="ECO:0000256" key="1">
    <source>
        <dbReference type="ARBA" id="ARBA00023015"/>
    </source>
</evidence>
<dbReference type="PANTHER" id="PTHR34580">
    <property type="match status" value="1"/>
</dbReference>
<dbReference type="InterPro" id="IPR013196">
    <property type="entry name" value="HTH_11"/>
</dbReference>
<dbReference type="InterPro" id="IPR026881">
    <property type="entry name" value="WYL_dom"/>
</dbReference>
<evidence type="ECO:0000256" key="2">
    <source>
        <dbReference type="ARBA" id="ARBA00023163"/>
    </source>
</evidence>
<evidence type="ECO:0000313" key="5">
    <source>
        <dbReference type="Proteomes" id="UP001501455"/>
    </source>
</evidence>
<sequence length="386" mass="42105">MTPDRFFSLLLALRTREVVTAADLADRLGVSVRTVLRDLRWLQEAGFPVLVERGRRGGVRLLPGGALDTSRLTPAERDHLVLHGLDAEQQHQLGAGTESRRARAKVAARPQPTASRLPISAVVTTDNSPWFARETEGADPSAVVGDVRRGVRLRIRYRRSEEVEPVWQVVDPYGLLAKAGRWYLVADRSGVPRLYALERLVDWRPMRAPRRLRPGTTLADVVTELTSRWETIDAVRIHARLAARQLDRAERILGSRLTVRSREGEEVTITVACREIEDVRQLLPFADDLIVTDPPEARDRIRELATRTLHRYAQDAVPCGESAVTDEGAGDAREGGEAVGFASAASVEAAAGEPGHGAFDGPAVPALPLRGIDAFAGDAAGDATAT</sequence>
<feature type="domain" description="HTH deoR-type" evidence="3">
    <location>
        <begin position="2"/>
        <end position="68"/>
    </location>
</feature>
<dbReference type="Gene3D" id="1.10.10.10">
    <property type="entry name" value="Winged helix-like DNA-binding domain superfamily/Winged helix DNA-binding domain"/>
    <property type="match status" value="1"/>
</dbReference>
<dbReference type="Pfam" id="PF08279">
    <property type="entry name" value="HTH_11"/>
    <property type="match status" value="1"/>
</dbReference>
<proteinExistence type="predicted"/>
<protein>
    <recommendedName>
        <fullName evidence="3">HTH deoR-type domain-containing protein</fullName>
    </recommendedName>
</protein>
<evidence type="ECO:0000259" key="3">
    <source>
        <dbReference type="PROSITE" id="PS51000"/>
    </source>
</evidence>
<dbReference type="Pfam" id="PF13280">
    <property type="entry name" value="WYL"/>
    <property type="match status" value="1"/>
</dbReference>
<dbReference type="InterPro" id="IPR036388">
    <property type="entry name" value="WH-like_DNA-bd_sf"/>
</dbReference>
<name>A0ABP6TH91_9ACTN</name>
<keyword evidence="2" id="KW-0804">Transcription</keyword>
<evidence type="ECO:0000313" key="4">
    <source>
        <dbReference type="EMBL" id="GAA3494587.1"/>
    </source>
</evidence>
<dbReference type="Proteomes" id="UP001501455">
    <property type="component" value="Unassembled WGS sequence"/>
</dbReference>
<dbReference type="InterPro" id="IPR036390">
    <property type="entry name" value="WH_DNA-bd_sf"/>
</dbReference>
<keyword evidence="5" id="KW-1185">Reference proteome</keyword>
<organism evidence="4 5">
    <name type="scientific">Streptomyces prasinosporus</name>
    <dbReference type="NCBI Taxonomy" id="68256"/>
    <lineage>
        <taxon>Bacteria</taxon>
        <taxon>Bacillati</taxon>
        <taxon>Actinomycetota</taxon>
        <taxon>Actinomycetes</taxon>
        <taxon>Kitasatosporales</taxon>
        <taxon>Streptomycetaceae</taxon>
        <taxon>Streptomyces</taxon>
        <taxon>Streptomyces albogriseolus group</taxon>
    </lineage>
</organism>
<dbReference type="PROSITE" id="PS51000">
    <property type="entry name" value="HTH_DEOR_2"/>
    <property type="match status" value="1"/>
</dbReference>
<dbReference type="EMBL" id="BAAAXF010000018">
    <property type="protein sequence ID" value="GAA3494587.1"/>
    <property type="molecule type" value="Genomic_DNA"/>
</dbReference>
<dbReference type="SUPFAM" id="SSF46785">
    <property type="entry name" value="Winged helix' DNA-binding domain"/>
    <property type="match status" value="1"/>
</dbReference>